<feature type="transmembrane region" description="Helical" evidence="1">
    <location>
        <begin position="118"/>
        <end position="139"/>
    </location>
</feature>
<dbReference type="AlphaFoldDB" id="A0AAE3LK72"/>
<proteinExistence type="predicted"/>
<dbReference type="RefSeq" id="WP_263037789.1">
    <property type="nucleotide sequence ID" value="NZ_JAOTPL010000008.1"/>
</dbReference>
<gene>
    <name evidence="2" type="ORF">OD355_07225</name>
</gene>
<protein>
    <submittedName>
        <fullName evidence="2">Uncharacterized protein</fullName>
    </submittedName>
</protein>
<evidence type="ECO:0000313" key="3">
    <source>
        <dbReference type="Proteomes" id="UP001209317"/>
    </source>
</evidence>
<reference evidence="2" key="1">
    <citation type="submission" date="2022-10" db="EMBL/GenBank/DDBJ databases">
        <authorList>
            <person name="Kim H.S."/>
            <person name="Kim J.-S."/>
            <person name="Suh M.K."/>
            <person name="Eom M.K."/>
            <person name="Lee J.-S."/>
        </authorList>
    </citation>
    <scope>NUCLEOTIDE SEQUENCE</scope>
    <source>
        <strain evidence="2">LIP-5</strain>
    </source>
</reference>
<keyword evidence="3" id="KW-1185">Reference proteome</keyword>
<accession>A0AAE3LK72</accession>
<keyword evidence="1" id="KW-0812">Transmembrane</keyword>
<organism evidence="2 3">
    <name type="scientific">Haoranjiania flava</name>
    <dbReference type="NCBI Taxonomy" id="1856322"/>
    <lineage>
        <taxon>Bacteria</taxon>
        <taxon>Pseudomonadati</taxon>
        <taxon>Bacteroidota</taxon>
        <taxon>Chitinophagia</taxon>
        <taxon>Chitinophagales</taxon>
        <taxon>Chitinophagaceae</taxon>
        <taxon>Haoranjiania</taxon>
    </lineage>
</organism>
<keyword evidence="1" id="KW-1133">Transmembrane helix</keyword>
<sequence>MKALSEFLIGLFEALGMYSTSNGLGEHLRGLDMACADYTRQSTYNLVFLSLFIINSLIIFNYYYGILNRSGWNNVGKWLLNVLIGAVIIFIIAFVYTNNDLKAGNICNQLRVGVSDCAGFATTAFIYSIIWSILFSILIKWKSSVNRKVPF</sequence>
<feature type="transmembrane region" description="Helical" evidence="1">
    <location>
        <begin position="78"/>
        <end position="98"/>
    </location>
</feature>
<comment type="caution">
    <text evidence="2">The sequence shown here is derived from an EMBL/GenBank/DDBJ whole genome shotgun (WGS) entry which is preliminary data.</text>
</comment>
<feature type="transmembrane region" description="Helical" evidence="1">
    <location>
        <begin position="46"/>
        <end position="66"/>
    </location>
</feature>
<name>A0AAE3LK72_9BACT</name>
<dbReference type="EMBL" id="JAOTPL010000008">
    <property type="protein sequence ID" value="MCU7694303.1"/>
    <property type="molecule type" value="Genomic_DNA"/>
</dbReference>
<evidence type="ECO:0000256" key="1">
    <source>
        <dbReference type="SAM" id="Phobius"/>
    </source>
</evidence>
<dbReference type="Proteomes" id="UP001209317">
    <property type="component" value="Unassembled WGS sequence"/>
</dbReference>
<keyword evidence="1" id="KW-0472">Membrane</keyword>
<evidence type="ECO:0000313" key="2">
    <source>
        <dbReference type="EMBL" id="MCU7694303.1"/>
    </source>
</evidence>